<dbReference type="InterPro" id="IPR001451">
    <property type="entry name" value="Hexapep"/>
</dbReference>
<evidence type="ECO:0000313" key="1">
    <source>
        <dbReference type="EMBL" id="ACL16998.1"/>
    </source>
</evidence>
<sequence>MIQSKTDYLFYCEADRVALNIKTTFPQIFIHEVWRFERMLRKVEYYKNCKSSWINKPYYLFLYLRFRRMSVKMGFHIPLNVFGPGLSIAHPGTLIVNDGAQVGENCRIHNCVHIGTQAGFIDAAPKIGNNVFIGPGVVLFGDIEIADDIAIGANAVVNRSFTENGITIAGVPARKVSDKGFDRCYKKSTDIVRRRNQS</sequence>
<gene>
    <name evidence="1" type="ordered locus">Mpal_1690</name>
</gene>
<name>B8GJF7_METPE</name>
<dbReference type="InterPro" id="IPR011004">
    <property type="entry name" value="Trimer_LpxA-like_sf"/>
</dbReference>
<evidence type="ECO:0000313" key="2">
    <source>
        <dbReference type="Proteomes" id="UP000002457"/>
    </source>
</evidence>
<dbReference type="Proteomes" id="UP000002457">
    <property type="component" value="Chromosome"/>
</dbReference>
<dbReference type="STRING" id="521011.Mpal_1690"/>
<dbReference type="Gene3D" id="2.160.10.10">
    <property type="entry name" value="Hexapeptide repeat proteins"/>
    <property type="match status" value="1"/>
</dbReference>
<dbReference type="OrthoDB" id="112359at2157"/>
<dbReference type="PANTHER" id="PTHR42811">
    <property type="entry name" value="SERINE ACETYLTRANSFERASE"/>
    <property type="match status" value="1"/>
</dbReference>
<dbReference type="FunFam" id="2.160.10.10:FF:000056">
    <property type="entry name" value="Serine O-acetyltransferase"/>
    <property type="match status" value="1"/>
</dbReference>
<accession>B8GJF7</accession>
<dbReference type="KEGG" id="mpl:Mpal_1690"/>
<proteinExistence type="predicted"/>
<dbReference type="HOGENOM" id="CLU_051638_11_0_2"/>
<dbReference type="GO" id="GO:0016740">
    <property type="term" value="F:transferase activity"/>
    <property type="evidence" value="ECO:0007669"/>
    <property type="project" value="UniProtKB-KW"/>
</dbReference>
<dbReference type="SUPFAM" id="SSF51161">
    <property type="entry name" value="Trimeric LpxA-like enzymes"/>
    <property type="match status" value="1"/>
</dbReference>
<dbReference type="eggNOG" id="arCOG01847">
    <property type="taxonomic scope" value="Archaea"/>
</dbReference>
<keyword evidence="1" id="KW-0808">Transferase</keyword>
<reference evidence="1 2" key="1">
    <citation type="journal article" date="2015" name="Genome Announc.">
        <title>Complete Genome Sequence of Methanosphaerula palustris E1-9CT, a Hydrogenotrophic Methanogen Isolated from a Minerotrophic Fen Peatland.</title>
        <authorList>
            <person name="Cadillo-Quiroz H."/>
            <person name="Browne P."/>
            <person name="Kyrpides N."/>
            <person name="Woyke T."/>
            <person name="Goodwin L."/>
            <person name="Detter C."/>
            <person name="Yavitt J.B."/>
            <person name="Zinder S.H."/>
        </authorList>
    </citation>
    <scope>NUCLEOTIDE SEQUENCE [LARGE SCALE GENOMIC DNA]</scope>
    <source>
        <strain evidence="2">ATCC BAA-1556 / DSM 19958 / E1-9c</strain>
    </source>
</reference>
<keyword evidence="2" id="KW-1185">Reference proteome</keyword>
<organism evidence="1 2">
    <name type="scientific">Methanosphaerula palustris (strain ATCC BAA-1556 / DSM 19958 / E1-9c)</name>
    <dbReference type="NCBI Taxonomy" id="521011"/>
    <lineage>
        <taxon>Archaea</taxon>
        <taxon>Methanobacteriati</taxon>
        <taxon>Methanobacteriota</taxon>
        <taxon>Stenosarchaea group</taxon>
        <taxon>Methanomicrobia</taxon>
        <taxon>Methanomicrobiales</taxon>
        <taxon>Methanoregulaceae</taxon>
        <taxon>Methanosphaerula</taxon>
    </lineage>
</organism>
<dbReference type="Pfam" id="PF00132">
    <property type="entry name" value="Hexapep"/>
    <property type="match status" value="1"/>
</dbReference>
<dbReference type="EMBL" id="CP001338">
    <property type="protein sequence ID" value="ACL16998.1"/>
    <property type="molecule type" value="Genomic_DNA"/>
</dbReference>
<protein>
    <submittedName>
        <fullName evidence="1">Transferase hexapeptide repeat containing protein</fullName>
    </submittedName>
</protein>
<dbReference type="AlphaFoldDB" id="B8GJF7"/>